<evidence type="ECO:0000313" key="2">
    <source>
        <dbReference type="EMBL" id="EHM54458.1"/>
    </source>
</evidence>
<comment type="caution">
    <text evidence="2">The sequence shown here is derived from an EMBL/GenBank/DDBJ whole genome shotgun (WGS) entry which is preliminary data.</text>
</comment>
<dbReference type="AlphaFoldDB" id="G9YLZ7"/>
<protein>
    <submittedName>
        <fullName evidence="2">Uncharacterized protein</fullName>
    </submittedName>
</protein>
<accession>G9YLZ7</accession>
<proteinExistence type="predicted"/>
<sequence>MTRCSRTIEPPAPPPPLRGRFFRARYIPTAGIKKKGGSL</sequence>
<name>G9YLZ7_FLAPL</name>
<organism evidence="2 3">
    <name type="scientific">Flavonifractor plautii ATCC 29863</name>
    <dbReference type="NCBI Taxonomy" id="411475"/>
    <lineage>
        <taxon>Bacteria</taxon>
        <taxon>Bacillati</taxon>
        <taxon>Bacillota</taxon>
        <taxon>Clostridia</taxon>
        <taxon>Eubacteriales</taxon>
        <taxon>Oscillospiraceae</taxon>
        <taxon>Flavonifractor</taxon>
    </lineage>
</organism>
<reference evidence="2 3" key="1">
    <citation type="submission" date="2011-08" db="EMBL/GenBank/DDBJ databases">
        <authorList>
            <person name="Weinstock G."/>
            <person name="Sodergren E."/>
            <person name="Clifton S."/>
            <person name="Fulton L."/>
            <person name="Fulton B."/>
            <person name="Courtney L."/>
            <person name="Fronick C."/>
            <person name="Harrison M."/>
            <person name="Strong C."/>
            <person name="Farmer C."/>
            <person name="Delahaunty K."/>
            <person name="Markovic C."/>
            <person name="Hall O."/>
            <person name="Minx P."/>
            <person name="Tomlinson C."/>
            <person name="Mitreva M."/>
            <person name="Hou S."/>
            <person name="Chen J."/>
            <person name="Wollam A."/>
            <person name="Pepin K.H."/>
            <person name="Johnson M."/>
            <person name="Bhonagiri V."/>
            <person name="Zhang X."/>
            <person name="Suruliraj S."/>
            <person name="Warren W."/>
            <person name="Chinwalla A."/>
            <person name="Mardis E.R."/>
            <person name="Wilson R.K."/>
        </authorList>
    </citation>
    <scope>NUCLEOTIDE SEQUENCE [LARGE SCALE GENOMIC DNA]</scope>
    <source>
        <strain evidence="2 3">ATCC 29863</strain>
    </source>
</reference>
<feature type="region of interest" description="Disordered" evidence="1">
    <location>
        <begin position="1"/>
        <end position="20"/>
    </location>
</feature>
<dbReference type="EMBL" id="AGCK01000038">
    <property type="protein sequence ID" value="EHM54458.1"/>
    <property type="molecule type" value="Genomic_DNA"/>
</dbReference>
<evidence type="ECO:0000313" key="3">
    <source>
        <dbReference type="Proteomes" id="UP000004459"/>
    </source>
</evidence>
<evidence type="ECO:0000256" key="1">
    <source>
        <dbReference type="SAM" id="MobiDB-lite"/>
    </source>
</evidence>
<gene>
    <name evidence="2" type="ORF">HMPREF0372_00513</name>
</gene>
<dbReference type="HOGENOM" id="CLU_3310152_0_0_9"/>
<dbReference type="Proteomes" id="UP000004459">
    <property type="component" value="Unassembled WGS sequence"/>
</dbReference>